<dbReference type="EMBL" id="JAUUTY010000002">
    <property type="protein sequence ID" value="KAK1684435.1"/>
    <property type="molecule type" value="Genomic_DNA"/>
</dbReference>
<feature type="compositionally biased region" description="Polar residues" evidence="4">
    <location>
        <begin position="735"/>
        <end position="749"/>
    </location>
</feature>
<dbReference type="InterPro" id="IPR001584">
    <property type="entry name" value="Integrase_cat-core"/>
</dbReference>
<gene>
    <name evidence="6" type="ORF">QYE76_045283</name>
</gene>
<dbReference type="InterPro" id="IPR039537">
    <property type="entry name" value="Retrotran_Ty1/copia-like"/>
</dbReference>
<dbReference type="Pfam" id="PF07727">
    <property type="entry name" value="RVT_2"/>
    <property type="match status" value="1"/>
</dbReference>
<feature type="compositionally biased region" description="Acidic residues" evidence="4">
    <location>
        <begin position="428"/>
        <end position="446"/>
    </location>
</feature>
<evidence type="ECO:0000256" key="4">
    <source>
        <dbReference type="SAM" id="MobiDB-lite"/>
    </source>
</evidence>
<dbReference type="PROSITE" id="PS50994">
    <property type="entry name" value="INTEGRASE"/>
    <property type="match status" value="1"/>
</dbReference>
<comment type="caution">
    <text evidence="6">The sequence shown here is derived from an EMBL/GenBank/DDBJ whole genome shotgun (WGS) entry which is preliminary data.</text>
</comment>
<protein>
    <recommendedName>
        <fullName evidence="5">Integrase catalytic domain-containing protein</fullName>
    </recommendedName>
</protein>
<feature type="region of interest" description="Disordered" evidence="4">
    <location>
        <begin position="352"/>
        <end position="462"/>
    </location>
</feature>
<feature type="domain" description="Integrase catalytic" evidence="5">
    <location>
        <begin position="118"/>
        <end position="294"/>
    </location>
</feature>
<sequence>DYATGGSKWVLDSGCTSHMTGGKNLVKELRPNINNITVSFGDNSTSEVLGFGKVVVAHNITLVDVMLVKTLGYNLLSVSALGKMGFAVFIDNDIVVLLWSKTLKVAFVGACVEGKMHDSPHPSKTIISSKRILELLHVDLFGPVTHASLGAKKHCLVIVDDYSRYTWVYFLKTKDETQQIFIDFATEVQRQHNLLIMAIRSDNGSEFKNYTLNDFLSDAGIRHQYSAAYTPQQNGVAERKNRTLMDMARSMMAEYKSRYNFWAEAISTACHSSNRLYLRKGLNKTPYEILTVVMRKKCQLLIVRFEENDGSQVGQVDVCAGDEIPQDAIVRMGVGFFRPIEGHGVASREGLCSTTVEPSSSQHQQTPSLEANNAPTQEQEQNPPSCVQDQGQDQGQDQPRIHDGSDEYPFNILLSPDNVQDQAHEDEQPQEIEEAQVEGQDGDPNDQVDQVTPPRPRRTKEEIEARRLARRDRNLELRGHTHDKVLGDVRAKVSTRRQLANFSNHHAYISLVEPKKVFEALEDSDWLEAMHEELNNFKRNKVWTLVEKPKGCRNIIGTKWIFKNKQDEFGNVVRNKARLVAQGFSQVEGIDFGETYAPVLQQMDVKSAFLNGPLHEEVYVKQPPGFEDLNFPNHVYKLDKALYGLKQAPRAWFEMSMMGEMKFFLGFEIKQLREGTFINQAKYLQDMLKRFKMTELKSVATPMITKCHLALDPNGSSKKRGKGHVDEIEEELEQTRPSKLTARQQSAQRQKAPAVRGKNIHVSVKNMQYLEYKELRDMNPYLTPRNNRVGDKRFHNKTQEEIFYEIYVPFKKGVAPQHAIDTGKMAASRYFEEAYAMCGEFGLYPIMELNKDYDIGLIQQFYATVHFESDEARTFRWMSHERLLESNLAKFGSALGYPRHPGVDANGWRCHDSSFAQTREVLEHLYIKGWGIPGKSADLLPTWDIMLRVYRETIGPKGGNLDELHLYEVDLMANSFAKKGTGEKLDVMDYIYHEMWSCVMEKKLPSFAPYIMKLIEDTWVETFNHRQYQQHAEAKKSRVRQKSIMRALSVDVSPPGSEENITPEAEWVSQHGMPLPPDGLEIESPPHTPPYPGYIEPPSWLG</sequence>
<reference evidence="6" key="1">
    <citation type="submission" date="2023-07" db="EMBL/GenBank/DDBJ databases">
        <title>A chromosome-level genome assembly of Lolium multiflorum.</title>
        <authorList>
            <person name="Chen Y."/>
            <person name="Copetti D."/>
            <person name="Kolliker R."/>
            <person name="Studer B."/>
        </authorList>
    </citation>
    <scope>NUCLEOTIDE SEQUENCE</scope>
    <source>
        <strain evidence="6">02402/16</strain>
        <tissue evidence="6">Leaf</tissue>
    </source>
</reference>
<dbReference type="PANTHER" id="PTHR42648:SF21">
    <property type="entry name" value="CYSTEINE-RICH RLK (RECEPTOR-LIKE PROTEIN KINASE) 8"/>
    <property type="match status" value="1"/>
</dbReference>
<name>A0AAD8WXI2_LOLMU</name>
<dbReference type="SUPFAM" id="SSF53098">
    <property type="entry name" value="Ribonuclease H-like"/>
    <property type="match status" value="1"/>
</dbReference>
<dbReference type="InterPro" id="IPR054722">
    <property type="entry name" value="PolX-like_BBD"/>
</dbReference>
<evidence type="ECO:0000256" key="2">
    <source>
        <dbReference type="ARBA" id="ARBA00022723"/>
    </source>
</evidence>
<dbReference type="AlphaFoldDB" id="A0AAD8WXI2"/>
<dbReference type="InterPro" id="IPR036397">
    <property type="entry name" value="RNaseH_sf"/>
</dbReference>
<evidence type="ECO:0000313" key="7">
    <source>
        <dbReference type="Proteomes" id="UP001231189"/>
    </source>
</evidence>
<dbReference type="Gene3D" id="3.30.420.10">
    <property type="entry name" value="Ribonuclease H-like superfamily/Ribonuclease H"/>
    <property type="match status" value="1"/>
</dbReference>
<proteinExistence type="predicted"/>
<dbReference type="Proteomes" id="UP001231189">
    <property type="component" value="Unassembled WGS sequence"/>
</dbReference>
<evidence type="ECO:0000313" key="6">
    <source>
        <dbReference type="EMBL" id="KAK1684435.1"/>
    </source>
</evidence>
<feature type="non-terminal residue" evidence="6">
    <location>
        <position position="1"/>
    </location>
</feature>
<feature type="compositionally biased region" description="Polar residues" evidence="4">
    <location>
        <begin position="352"/>
        <end position="387"/>
    </location>
</feature>
<feature type="region of interest" description="Disordered" evidence="4">
    <location>
        <begin position="1079"/>
        <end position="1102"/>
    </location>
</feature>
<dbReference type="Pfam" id="PF00665">
    <property type="entry name" value="rve"/>
    <property type="match status" value="1"/>
</dbReference>
<feature type="region of interest" description="Disordered" evidence="4">
    <location>
        <begin position="711"/>
        <end position="757"/>
    </location>
</feature>
<dbReference type="PANTHER" id="PTHR42648">
    <property type="entry name" value="TRANSPOSASE, PUTATIVE-RELATED"/>
    <property type="match status" value="1"/>
</dbReference>
<dbReference type="GO" id="GO:0008233">
    <property type="term" value="F:peptidase activity"/>
    <property type="evidence" value="ECO:0007669"/>
    <property type="project" value="UniProtKB-KW"/>
</dbReference>
<organism evidence="6 7">
    <name type="scientific">Lolium multiflorum</name>
    <name type="common">Italian ryegrass</name>
    <name type="synonym">Lolium perenne subsp. multiflorum</name>
    <dbReference type="NCBI Taxonomy" id="4521"/>
    <lineage>
        <taxon>Eukaryota</taxon>
        <taxon>Viridiplantae</taxon>
        <taxon>Streptophyta</taxon>
        <taxon>Embryophyta</taxon>
        <taxon>Tracheophyta</taxon>
        <taxon>Spermatophyta</taxon>
        <taxon>Magnoliopsida</taxon>
        <taxon>Liliopsida</taxon>
        <taxon>Poales</taxon>
        <taxon>Poaceae</taxon>
        <taxon>BOP clade</taxon>
        <taxon>Pooideae</taxon>
        <taxon>Poodae</taxon>
        <taxon>Poeae</taxon>
        <taxon>Poeae Chloroplast Group 2 (Poeae type)</taxon>
        <taxon>Loliodinae</taxon>
        <taxon>Loliinae</taxon>
        <taxon>Lolium</taxon>
    </lineage>
</organism>
<dbReference type="GO" id="GO:0046872">
    <property type="term" value="F:metal ion binding"/>
    <property type="evidence" value="ECO:0007669"/>
    <property type="project" value="UniProtKB-KW"/>
</dbReference>
<keyword evidence="2" id="KW-0479">Metal-binding</keyword>
<dbReference type="InterPro" id="IPR012337">
    <property type="entry name" value="RNaseH-like_sf"/>
</dbReference>
<evidence type="ECO:0000259" key="5">
    <source>
        <dbReference type="PROSITE" id="PS50994"/>
    </source>
</evidence>
<dbReference type="InterPro" id="IPR013103">
    <property type="entry name" value="RVT_2"/>
</dbReference>
<keyword evidence="7" id="KW-1185">Reference proteome</keyword>
<dbReference type="GO" id="GO:0015074">
    <property type="term" value="P:DNA integration"/>
    <property type="evidence" value="ECO:0007669"/>
    <property type="project" value="InterPro"/>
</dbReference>
<dbReference type="GO" id="GO:0003676">
    <property type="term" value="F:nucleic acid binding"/>
    <property type="evidence" value="ECO:0007669"/>
    <property type="project" value="InterPro"/>
</dbReference>
<keyword evidence="1" id="KW-0645">Protease</keyword>
<keyword evidence="3" id="KW-0378">Hydrolase</keyword>
<accession>A0AAD8WXI2</accession>
<evidence type="ECO:0000256" key="3">
    <source>
        <dbReference type="ARBA" id="ARBA00022801"/>
    </source>
</evidence>
<feature type="compositionally biased region" description="Low complexity" evidence="4">
    <location>
        <begin position="388"/>
        <end position="398"/>
    </location>
</feature>
<evidence type="ECO:0000256" key="1">
    <source>
        <dbReference type="ARBA" id="ARBA00022670"/>
    </source>
</evidence>
<dbReference type="Pfam" id="PF22936">
    <property type="entry name" value="Pol_BBD"/>
    <property type="match status" value="1"/>
</dbReference>
<dbReference type="GO" id="GO:0006508">
    <property type="term" value="P:proteolysis"/>
    <property type="evidence" value="ECO:0007669"/>
    <property type="project" value="UniProtKB-KW"/>
</dbReference>